<dbReference type="Proteomes" id="UP000035214">
    <property type="component" value="Unassembled WGS sequence"/>
</dbReference>
<dbReference type="EMBL" id="LCYI01000022">
    <property type="protein sequence ID" value="KLA29516.1"/>
    <property type="molecule type" value="Genomic_DNA"/>
</dbReference>
<dbReference type="RefSeq" id="WP_046955372.1">
    <property type="nucleotide sequence ID" value="NZ_LCYI01000022.1"/>
</dbReference>
<sequence>MDEFNKALENAISAWQKLSEEWEKIEATHSDFLSEKYPFEKDFSEVICDLQEWQNYINNKS</sequence>
<name>A0A0G8EZ27_BACCE</name>
<gene>
    <name evidence="1" type="ORF">B4077_3577</name>
</gene>
<evidence type="ECO:0000313" key="2">
    <source>
        <dbReference type="Proteomes" id="UP000035214"/>
    </source>
</evidence>
<evidence type="ECO:0000313" key="1">
    <source>
        <dbReference type="EMBL" id="KLA29516.1"/>
    </source>
</evidence>
<dbReference type="PATRIC" id="fig|1396.428.peg.4676"/>
<accession>A0A0G8EZ27</accession>
<proteinExistence type="predicted"/>
<reference evidence="1 2" key="1">
    <citation type="submission" date="2015-04" db="EMBL/GenBank/DDBJ databases">
        <title>Draft Genome Sequences of Eight Spore-Forming Food Isolates of Bacillus cereus Genome sequencing.</title>
        <authorList>
            <person name="Krawcyk A.O."/>
            <person name="de Jong A."/>
            <person name="Eijlander R.T."/>
            <person name="Berendsen E.M."/>
            <person name="Holsappel S."/>
            <person name="Wells-Bennik M."/>
            <person name="Kuipers O.P."/>
        </authorList>
    </citation>
    <scope>NUCLEOTIDE SEQUENCE [LARGE SCALE GENOMIC DNA]</scope>
    <source>
        <strain evidence="1 2">B4077</strain>
    </source>
</reference>
<comment type="caution">
    <text evidence="1">The sequence shown here is derived from an EMBL/GenBank/DDBJ whole genome shotgun (WGS) entry which is preliminary data.</text>
</comment>
<protein>
    <submittedName>
        <fullName evidence="1">Uncharacterized protein</fullName>
    </submittedName>
</protein>
<organism evidence="1 2">
    <name type="scientific">Bacillus cereus</name>
    <dbReference type="NCBI Taxonomy" id="1396"/>
    <lineage>
        <taxon>Bacteria</taxon>
        <taxon>Bacillati</taxon>
        <taxon>Bacillota</taxon>
        <taxon>Bacilli</taxon>
        <taxon>Bacillales</taxon>
        <taxon>Bacillaceae</taxon>
        <taxon>Bacillus</taxon>
        <taxon>Bacillus cereus group</taxon>
    </lineage>
</organism>
<dbReference type="AlphaFoldDB" id="A0A0G8EZ27"/>